<organism evidence="1 2">
    <name type="scientific">Methylobacterium frigidaeris</name>
    <dbReference type="NCBI Taxonomy" id="2038277"/>
    <lineage>
        <taxon>Bacteria</taxon>
        <taxon>Pseudomonadati</taxon>
        <taxon>Pseudomonadota</taxon>
        <taxon>Alphaproteobacteria</taxon>
        <taxon>Hyphomicrobiales</taxon>
        <taxon>Methylobacteriaceae</taxon>
        <taxon>Methylobacterium</taxon>
    </lineage>
</organism>
<evidence type="ECO:0000313" key="1">
    <source>
        <dbReference type="EMBL" id="GJD64397.1"/>
    </source>
</evidence>
<keyword evidence="2" id="KW-1185">Reference proteome</keyword>
<name>A0AA37HEM2_9HYPH</name>
<dbReference type="AlphaFoldDB" id="A0AA37HEM2"/>
<protein>
    <submittedName>
        <fullName evidence="1">Uncharacterized protein</fullName>
    </submittedName>
</protein>
<reference evidence="1" key="1">
    <citation type="journal article" date="2016" name="Front. Microbiol.">
        <title>Genome Sequence of the Piezophilic, Mesophilic Sulfate-Reducing Bacterium Desulfovibrio indicus J2T.</title>
        <authorList>
            <person name="Cao J."/>
            <person name="Maignien L."/>
            <person name="Shao Z."/>
            <person name="Alain K."/>
            <person name="Jebbar M."/>
        </authorList>
    </citation>
    <scope>NUCLEOTIDE SEQUENCE</scope>
    <source>
        <strain evidence="1">JCM 32048</strain>
    </source>
</reference>
<dbReference type="Proteomes" id="UP001055286">
    <property type="component" value="Unassembled WGS sequence"/>
</dbReference>
<gene>
    <name evidence="1" type="ORF">MPEAHAMD_4578</name>
</gene>
<sequence length="326" mass="37602">MTSSSECNPARVIGILDPIVLEERAQLVVKAAAYLNPERWQDERKLAKTKWFDYRFLSPIEATLKFVEDYQRAYRVHWRQSFDAETADKKRAIASGGLWHDRKEFTEFWNARAHADWLGVDYFIYCMVSMETALRRAKQKRLLRPGHMRSEDCIRAVQKRHDEEMTGRVWLSELPHYRLENFCALPDQIAHQQHVAQTVRKRSNAILALGGAIDALRVLPVHIAEEIFGEEHVTMARERASFVTTARVDLVPDAQLVPACFGLPAPLDTNAEPCCRCPLASQCQKASERTLADVVARHGSVDPRRAHVRELGRERVRRLRERRRLA</sequence>
<evidence type="ECO:0000313" key="2">
    <source>
        <dbReference type="Proteomes" id="UP001055286"/>
    </source>
</evidence>
<reference evidence="1" key="2">
    <citation type="submission" date="2021-08" db="EMBL/GenBank/DDBJ databases">
        <authorList>
            <person name="Tani A."/>
            <person name="Ola A."/>
            <person name="Ogura Y."/>
            <person name="Katsura K."/>
            <person name="Hayashi T."/>
        </authorList>
    </citation>
    <scope>NUCLEOTIDE SEQUENCE</scope>
    <source>
        <strain evidence="1">JCM 32048</strain>
    </source>
</reference>
<dbReference type="EMBL" id="BPQJ01000025">
    <property type="protein sequence ID" value="GJD64397.1"/>
    <property type="molecule type" value="Genomic_DNA"/>
</dbReference>
<proteinExistence type="predicted"/>
<comment type="caution">
    <text evidence="1">The sequence shown here is derived from an EMBL/GenBank/DDBJ whole genome shotgun (WGS) entry which is preliminary data.</text>
</comment>
<dbReference type="RefSeq" id="WP_238192503.1">
    <property type="nucleotide sequence ID" value="NZ_BPQJ01000025.1"/>
</dbReference>
<accession>A0AA37HEM2</accession>